<dbReference type="RefSeq" id="WP_177221715.1">
    <property type="nucleotide sequence ID" value="NZ_JAEUWV010000014.1"/>
</dbReference>
<protein>
    <submittedName>
        <fullName evidence="1">MoaD/ThiS family protein</fullName>
    </submittedName>
</protein>
<evidence type="ECO:0000313" key="1">
    <source>
        <dbReference type="EMBL" id="MCO6395054.1"/>
    </source>
</evidence>
<accession>A0AAW5HXY4</accession>
<dbReference type="AlphaFoldDB" id="A0AAW5HXY4"/>
<dbReference type="SUPFAM" id="SSF54285">
    <property type="entry name" value="MoaD/ThiS"/>
    <property type="match status" value="1"/>
</dbReference>
<evidence type="ECO:0000313" key="2">
    <source>
        <dbReference type="Proteomes" id="UP001205920"/>
    </source>
</evidence>
<comment type="caution">
    <text evidence="1">The sequence shown here is derived from an EMBL/GenBank/DDBJ whole genome shotgun (WGS) entry which is preliminary data.</text>
</comment>
<dbReference type="EMBL" id="JAEUWV010000014">
    <property type="protein sequence ID" value="MCO6395054.1"/>
    <property type="molecule type" value="Genomic_DNA"/>
</dbReference>
<dbReference type="InterPro" id="IPR016155">
    <property type="entry name" value="Mopterin_synth/thiamin_S_b"/>
</dbReference>
<dbReference type="InterPro" id="IPR012675">
    <property type="entry name" value="Beta-grasp_dom_sf"/>
</dbReference>
<dbReference type="Pfam" id="PF02597">
    <property type="entry name" value="ThiS"/>
    <property type="match status" value="1"/>
</dbReference>
<proteinExistence type="predicted"/>
<reference evidence="1 2" key="1">
    <citation type="submission" date="2021-01" db="EMBL/GenBank/DDBJ databases">
        <title>Identification and Characterization of Corynebacterium sp.</title>
        <authorList>
            <person name="Luo Q."/>
            <person name="Qu P."/>
            <person name="Chen Q."/>
        </authorList>
    </citation>
    <scope>NUCLEOTIDE SEQUENCE [LARGE SCALE GENOMIC DNA]</scope>
    <source>
        <strain evidence="1 2">MC-18</strain>
    </source>
</reference>
<sequence length="84" mass="8945">MQIHYFAAARAATGVAQEEVGNFATLQELLDDAASRHHGTTDAGQTLADILTRCSFLIDGKRAQQTDSLESAERVDVLPPFAGG</sequence>
<organism evidence="1 2">
    <name type="scientific">Corynebacterium lipophilum</name>
    <dbReference type="NCBI Taxonomy" id="2804918"/>
    <lineage>
        <taxon>Bacteria</taxon>
        <taxon>Bacillati</taxon>
        <taxon>Actinomycetota</taxon>
        <taxon>Actinomycetes</taxon>
        <taxon>Mycobacteriales</taxon>
        <taxon>Corynebacteriaceae</taxon>
        <taxon>Corynebacterium</taxon>
    </lineage>
</organism>
<dbReference type="Gene3D" id="3.10.20.30">
    <property type="match status" value="1"/>
</dbReference>
<name>A0AAW5HXY4_9CORY</name>
<gene>
    <name evidence="1" type="ORF">JMN37_08745</name>
</gene>
<dbReference type="CDD" id="cd17040">
    <property type="entry name" value="Ubl_MoaD_like"/>
    <property type="match status" value="1"/>
</dbReference>
<dbReference type="Proteomes" id="UP001205920">
    <property type="component" value="Unassembled WGS sequence"/>
</dbReference>
<keyword evidence="2" id="KW-1185">Reference proteome</keyword>
<dbReference type="InterPro" id="IPR003749">
    <property type="entry name" value="ThiS/MoaD-like"/>
</dbReference>